<evidence type="ECO:0000313" key="1">
    <source>
        <dbReference type="EMBL" id="KKN81695.1"/>
    </source>
</evidence>
<protein>
    <submittedName>
        <fullName evidence="1">Uncharacterized protein</fullName>
    </submittedName>
</protein>
<comment type="caution">
    <text evidence="1">The sequence shown here is derived from an EMBL/GenBank/DDBJ whole genome shotgun (WGS) entry which is preliminary data.</text>
</comment>
<name>A0A0F9TKB6_9ZZZZ</name>
<reference evidence="1" key="1">
    <citation type="journal article" date="2015" name="Nature">
        <title>Complex archaea that bridge the gap between prokaryotes and eukaryotes.</title>
        <authorList>
            <person name="Spang A."/>
            <person name="Saw J.H."/>
            <person name="Jorgensen S.L."/>
            <person name="Zaremba-Niedzwiedzka K."/>
            <person name="Martijn J."/>
            <person name="Lind A.E."/>
            <person name="van Eijk R."/>
            <person name="Schleper C."/>
            <person name="Guy L."/>
            <person name="Ettema T.J."/>
        </authorList>
    </citation>
    <scope>NUCLEOTIDE SEQUENCE</scope>
</reference>
<dbReference type="EMBL" id="LAZR01000211">
    <property type="protein sequence ID" value="KKN81695.1"/>
    <property type="molecule type" value="Genomic_DNA"/>
</dbReference>
<proteinExistence type="predicted"/>
<sequence length="126" mass="14547">MCLTTVDKTPKRTKGRGYKLYNTGPDGQLYSLLYGRDKGHEIGKWYRDYRTVAINNPFGFGPTYPAGIHIHRSKHDAQKWGKHVGRVIARVEYEDVVATGLEHTERTDVARRVRILSTEPWDYRGK</sequence>
<gene>
    <name evidence="1" type="ORF">LCGC14_0316070</name>
</gene>
<organism evidence="1">
    <name type="scientific">marine sediment metagenome</name>
    <dbReference type="NCBI Taxonomy" id="412755"/>
    <lineage>
        <taxon>unclassified sequences</taxon>
        <taxon>metagenomes</taxon>
        <taxon>ecological metagenomes</taxon>
    </lineage>
</organism>
<accession>A0A0F9TKB6</accession>
<dbReference type="AlphaFoldDB" id="A0A0F9TKB6"/>